<dbReference type="AlphaFoldDB" id="A0A5N0UZ86"/>
<sequence length="275" mass="29487">MTVTADVDGVPISALVREVPDPRAVVVALHGGAASAAYFHYPGCEKLSLVDFFATRGFTVVALDRPGYGASSLAGNDLGDAGKRVELAYAAVDRLVSKRGAGLFLLAHSAGSELAVRMASSPVDDLLGVELAGTGRRFQPEAAEVVFARQNGSGPIGLQKLLWEPRELYPPEALGGARFVARAPAYESELLARWAPREFALEAPRVRVPVQYTLGEYDRIWRNDSESMAEVASLFTGSPRVVVNRQPGGGHNLSLGLTAPDYHARVLSFVERCLR</sequence>
<dbReference type="InterPro" id="IPR000073">
    <property type="entry name" value="AB_hydrolase_1"/>
</dbReference>
<dbReference type="GO" id="GO:0003824">
    <property type="term" value="F:catalytic activity"/>
    <property type="evidence" value="ECO:0007669"/>
    <property type="project" value="UniProtKB-ARBA"/>
</dbReference>
<protein>
    <submittedName>
        <fullName evidence="2">Lysophospholipase</fullName>
    </submittedName>
</protein>
<evidence type="ECO:0000313" key="2">
    <source>
        <dbReference type="EMBL" id="KAA9155374.1"/>
    </source>
</evidence>
<gene>
    <name evidence="2" type="ORF">FPZ12_029730</name>
</gene>
<dbReference type="RefSeq" id="WP_144760528.1">
    <property type="nucleotide sequence ID" value="NZ_VMNW02000057.1"/>
</dbReference>
<evidence type="ECO:0000313" key="3">
    <source>
        <dbReference type="Proteomes" id="UP000319769"/>
    </source>
</evidence>
<dbReference type="EMBL" id="VMNW02000057">
    <property type="protein sequence ID" value="KAA9155374.1"/>
    <property type="molecule type" value="Genomic_DNA"/>
</dbReference>
<dbReference type="InterPro" id="IPR029058">
    <property type="entry name" value="AB_hydrolase_fold"/>
</dbReference>
<proteinExistence type="predicted"/>
<organism evidence="2 3">
    <name type="scientific">Amycolatopsis acidicola</name>
    <dbReference type="NCBI Taxonomy" id="2596893"/>
    <lineage>
        <taxon>Bacteria</taxon>
        <taxon>Bacillati</taxon>
        <taxon>Actinomycetota</taxon>
        <taxon>Actinomycetes</taxon>
        <taxon>Pseudonocardiales</taxon>
        <taxon>Pseudonocardiaceae</taxon>
        <taxon>Amycolatopsis</taxon>
    </lineage>
</organism>
<accession>A0A5N0UZ86</accession>
<comment type="caution">
    <text evidence="2">The sequence shown here is derived from an EMBL/GenBank/DDBJ whole genome shotgun (WGS) entry which is preliminary data.</text>
</comment>
<evidence type="ECO:0000259" key="1">
    <source>
        <dbReference type="Pfam" id="PF12697"/>
    </source>
</evidence>
<feature type="domain" description="AB hydrolase-1" evidence="1">
    <location>
        <begin position="26"/>
        <end position="255"/>
    </location>
</feature>
<dbReference type="SUPFAM" id="SSF53474">
    <property type="entry name" value="alpha/beta-Hydrolases"/>
    <property type="match status" value="1"/>
</dbReference>
<dbReference type="Pfam" id="PF12697">
    <property type="entry name" value="Abhydrolase_6"/>
    <property type="match status" value="1"/>
</dbReference>
<dbReference type="Gene3D" id="3.40.50.1820">
    <property type="entry name" value="alpha/beta hydrolase"/>
    <property type="match status" value="1"/>
</dbReference>
<name>A0A5N0UZ86_9PSEU</name>
<keyword evidence="3" id="KW-1185">Reference proteome</keyword>
<reference evidence="2" key="1">
    <citation type="submission" date="2019-09" db="EMBL/GenBank/DDBJ databases">
        <authorList>
            <person name="Teo W.F.A."/>
            <person name="Duangmal K."/>
        </authorList>
    </citation>
    <scope>NUCLEOTIDE SEQUENCE [LARGE SCALE GENOMIC DNA]</scope>
    <source>
        <strain evidence="2">K81G1</strain>
    </source>
</reference>
<dbReference type="Proteomes" id="UP000319769">
    <property type="component" value="Unassembled WGS sequence"/>
</dbReference>
<dbReference type="OrthoDB" id="4276066at2"/>